<dbReference type="GO" id="GO:0070527">
    <property type="term" value="P:platelet aggregation"/>
    <property type="evidence" value="ECO:0007669"/>
    <property type="project" value="TreeGrafter"/>
</dbReference>
<dbReference type="InterPro" id="IPR037579">
    <property type="entry name" value="FIB_ANG-like"/>
</dbReference>
<feature type="domain" description="Fibrinogen C-terminal" evidence="8">
    <location>
        <begin position="1220"/>
        <end position="1454"/>
    </location>
</feature>
<keyword evidence="10" id="KW-1185">Reference proteome</keyword>
<feature type="compositionally biased region" description="Polar residues" evidence="6">
    <location>
        <begin position="990"/>
        <end position="1004"/>
    </location>
</feature>
<protein>
    <submittedName>
        <fullName evidence="9">Uncharacterized LOC113133214</fullName>
    </submittedName>
</protein>
<dbReference type="GO" id="GO:0005201">
    <property type="term" value="F:extracellular matrix structural constituent"/>
    <property type="evidence" value="ECO:0007669"/>
    <property type="project" value="TreeGrafter"/>
</dbReference>
<feature type="compositionally biased region" description="Polar residues" evidence="6">
    <location>
        <begin position="828"/>
        <end position="845"/>
    </location>
</feature>
<dbReference type="GO" id="GO:0072377">
    <property type="term" value="P:blood coagulation, common pathway"/>
    <property type="evidence" value="ECO:0007669"/>
    <property type="project" value="TreeGrafter"/>
</dbReference>
<feature type="region of interest" description="Disordered" evidence="6">
    <location>
        <begin position="182"/>
        <end position="417"/>
    </location>
</feature>
<feature type="region of interest" description="Disordered" evidence="6">
    <location>
        <begin position="485"/>
        <end position="517"/>
    </location>
</feature>
<feature type="compositionally biased region" description="Basic and acidic residues" evidence="6">
    <location>
        <begin position="182"/>
        <end position="206"/>
    </location>
</feature>
<evidence type="ECO:0000256" key="6">
    <source>
        <dbReference type="SAM" id="MobiDB-lite"/>
    </source>
</evidence>
<feature type="compositionally biased region" description="Basic and acidic residues" evidence="6">
    <location>
        <begin position="389"/>
        <end position="400"/>
    </location>
</feature>
<dbReference type="InterPro" id="IPR036056">
    <property type="entry name" value="Fibrinogen-like_C"/>
</dbReference>
<dbReference type="NCBIfam" id="NF040941">
    <property type="entry name" value="GGGWT_bact"/>
    <property type="match status" value="1"/>
</dbReference>
<feature type="compositionally biased region" description="Basic and acidic residues" evidence="6">
    <location>
        <begin position="848"/>
        <end position="861"/>
    </location>
</feature>
<feature type="compositionally biased region" description="Basic and acidic residues" evidence="6">
    <location>
        <begin position="757"/>
        <end position="806"/>
    </location>
</feature>
<feature type="compositionally biased region" description="Polar residues" evidence="6">
    <location>
        <begin position="738"/>
        <end position="756"/>
    </location>
</feature>
<evidence type="ECO:0000313" key="10">
    <source>
        <dbReference type="Proteomes" id="UP000261640"/>
    </source>
</evidence>
<sequence length="1457" mass="162340">MRLTALCVCGTLLTFLNLSWTTADSGGGDLLEDQVFGPCTATLRPWGLCRQGQDENTCPYLISLPPMTVHLPKQLRELEKIMKDLQKLKDNVDELRKMCADCTVSQNERECGRQREREHENLNVCKDGDDKNWMNERNPEQQKDFRQGCGADGVKMEKTMERDGDTGPDKITIEQEREIEKWEAEKESDQGNAEENEKEKTLKEGTQKGGKTQTEWAKRKSKVGQAKVPAAGGKKTTGDIVRERIVENNRHRKTDTDKNKEKDRKLYSKGDQDDKLEREKERKMTTNIKNREKAPESDPHMRQDKTKEREKSTHNEEDIRASDGIKMSEDQDEHTNKHREQHSEDREKEMDKGIKAEHNNEKPKQTENIGHAGKEKTIKEAEVEEEDRETGKEIKSEGEKTVQSVQRHSDGELTSSKALERTDFVSISTTPQSAISLAQRHESMDSNQVTTITSSPPLSSSPSHVSTDVNHGTMIAAFGLPTRITGPGPTGTSEHQSPDGDTGFRTTNSPTAPDTISTLGGLRQQTNSATTRFTSTTGVRPGAGFQGQLSSTTTTSTPILNLYTATFPEVLDHSMWTAKRNISSNTKPGVIPRPGPGPKPHEKHKPGINPETEQKLKNPNKDHKPDRTLLPDKKTKHDQKQKPSHQRPTTNQKTKSDKDNKPLPISKPDQRAPTDNFTSDQNLENNQMPKHDQTSTTNQLPVQKPHSQQKSVFPVQRPTSQQRPATVNATGSDKDPSTDQQSESVGIRIINQNSKLDIQKHHPFRTDRPDQKQKPDKTTKSEKKKPDPRSEPNQHLTHVQESESERSGTTILTPKPKQKPVTELMGNSDESLSPEPKSNQDSTPGQKLDPDHDNIHPDQKPKLNLKIPRITQNPKPGHIPNPSQKHPVHMTGQRTKPNIKPTPGQAPQANPRLKTQKPDQMTNLNPKSETDESPEEESNKRVKPKSPLSHRQSTRPVLKPGATPAQRPKPAVQSKPSAKTKTDLDLPHISMTTSNSIQNSQTNMPPTSGPLIDVTHSPVDTKLSPSTMTLHPKTDNSLTPGPFPHLHTLAEGFTTSPNSRITSDLRPQTVGQLSSIPTTTIPNTITRRILPSVFPSTSPGSTKPNIASNTDSSLQAKILHNVKETAHRQTPEPDKMMVPAPSPSALTTSTVSPDVRSKTPGSKAPAPESSTPSAHELRVKINQVAAFLNNSLSLNGRSQDNHGGSRPGRTDNKQPPLTPAKVTIATRDCSEHLLRGATKSGVYLVTPDTRSRGFPVLCDMELGGGGWTLLQRRADGSVSFNRSWAEYRSGFGELHGGEFWLGNDKIHLLTRDRAMVLRVELEDFDGVTEYAQYEQFRVAGERLRYRLTVGGYSGTAGDALRFSRSYDHNNRAFTTPDRDHDRYPSGNCGAYYSSGWWFDACMAANLNGKYYAKRYKGIRDGIFWGTWKNQSTEYYPTSDRQSFKAVRMMIRPKGFAP</sequence>
<dbReference type="PANTHER" id="PTHR47221">
    <property type="entry name" value="FIBRINOGEN ALPHA CHAIN"/>
    <property type="match status" value="1"/>
</dbReference>
<feature type="compositionally biased region" description="Polar residues" evidence="6">
    <location>
        <begin position="918"/>
        <end position="927"/>
    </location>
</feature>
<feature type="region of interest" description="Disordered" evidence="6">
    <location>
        <begin position="580"/>
        <end position="1004"/>
    </location>
</feature>
<keyword evidence="5" id="KW-0175">Coiled coil</keyword>
<dbReference type="Pfam" id="PF00147">
    <property type="entry name" value="Fibrinogen_C"/>
    <property type="match status" value="1"/>
</dbReference>
<dbReference type="GO" id="GO:0042730">
    <property type="term" value="P:fibrinolysis"/>
    <property type="evidence" value="ECO:0007669"/>
    <property type="project" value="TreeGrafter"/>
</dbReference>
<feature type="compositionally biased region" description="Polar residues" evidence="6">
    <location>
        <begin position="504"/>
        <end position="517"/>
    </location>
</feature>
<evidence type="ECO:0000256" key="7">
    <source>
        <dbReference type="SAM" id="SignalP"/>
    </source>
</evidence>
<feature type="compositionally biased region" description="Basic and acidic residues" evidence="6">
    <location>
        <begin position="612"/>
        <end position="641"/>
    </location>
</feature>
<dbReference type="SUPFAM" id="SSF56496">
    <property type="entry name" value="Fibrinogen C-terminal domain-like"/>
    <property type="match status" value="1"/>
</dbReference>
<dbReference type="InterPro" id="IPR020837">
    <property type="entry name" value="Fibrinogen_CS"/>
</dbReference>
<feature type="chain" id="PRO_5018775619" evidence="7">
    <location>
        <begin position="22"/>
        <end position="1457"/>
    </location>
</feature>
<dbReference type="OrthoDB" id="6514358at2759"/>
<evidence type="ECO:0000313" key="9">
    <source>
        <dbReference type="Ensembl" id="ENSMAMP00000010609.1"/>
    </source>
</evidence>
<evidence type="ECO:0000256" key="1">
    <source>
        <dbReference type="ARBA" id="ARBA00004613"/>
    </source>
</evidence>
<dbReference type="InterPro" id="IPR014716">
    <property type="entry name" value="Fibrinogen_a/b/g_C_1"/>
</dbReference>
<proteinExistence type="predicted"/>
<dbReference type="InterPro" id="IPR002181">
    <property type="entry name" value="Fibrinogen_a/b/g_C_dom"/>
</dbReference>
<dbReference type="GO" id="GO:0034116">
    <property type="term" value="P:positive regulation of heterotypic cell-cell adhesion"/>
    <property type="evidence" value="ECO:0007669"/>
    <property type="project" value="TreeGrafter"/>
</dbReference>
<reference evidence="9" key="2">
    <citation type="submission" date="2025-09" db="UniProtKB">
        <authorList>
            <consortium name="Ensembl"/>
        </authorList>
    </citation>
    <scope>IDENTIFICATION</scope>
</reference>
<dbReference type="Ensembl" id="ENSMAMT00000010882.2">
    <property type="protein sequence ID" value="ENSMAMP00000010609.1"/>
    <property type="gene ID" value="ENSMAMG00000007166.2"/>
</dbReference>
<dbReference type="FunFam" id="3.90.215.10:FF:000001">
    <property type="entry name" value="Tenascin isoform 1"/>
    <property type="match status" value="1"/>
</dbReference>
<dbReference type="STRING" id="205130.ENSMAMP00000010609"/>
<dbReference type="PANTHER" id="PTHR47221:SF5">
    <property type="entry name" value="FIBRINOGEN C-TERMINAL DOMAIN-CONTAINING PROTEIN"/>
    <property type="match status" value="1"/>
</dbReference>
<feature type="compositionally biased region" description="Polar residues" evidence="6">
    <location>
        <begin position="1193"/>
        <end position="1202"/>
    </location>
</feature>
<name>A0A3Q3LMN9_9TELE</name>
<feature type="region of interest" description="Disordered" evidence="6">
    <location>
        <begin position="1193"/>
        <end position="1218"/>
    </location>
</feature>
<feature type="compositionally biased region" description="Basic and acidic residues" evidence="6">
    <location>
        <begin position="236"/>
        <end position="335"/>
    </location>
</feature>
<keyword evidence="4" id="KW-0325">Glycoprotein</keyword>
<evidence type="ECO:0000256" key="3">
    <source>
        <dbReference type="ARBA" id="ARBA00023157"/>
    </source>
</evidence>
<dbReference type="RefSeq" id="XP_026167647.1">
    <property type="nucleotide sequence ID" value="XM_026311862.2"/>
</dbReference>
<feature type="signal peptide" evidence="7">
    <location>
        <begin position="1"/>
        <end position="21"/>
    </location>
</feature>
<evidence type="ECO:0000259" key="8">
    <source>
        <dbReference type="PROSITE" id="PS51406"/>
    </source>
</evidence>
<comment type="subcellular location">
    <subcellularLocation>
        <location evidence="1">Secreted</location>
    </subcellularLocation>
</comment>
<dbReference type="Gene3D" id="3.90.215.10">
    <property type="entry name" value="Gamma Fibrinogen, chain A, domain 1"/>
    <property type="match status" value="1"/>
</dbReference>
<dbReference type="GO" id="GO:0030674">
    <property type="term" value="F:protein-macromolecule adaptor activity"/>
    <property type="evidence" value="ECO:0007669"/>
    <property type="project" value="TreeGrafter"/>
</dbReference>
<dbReference type="Proteomes" id="UP000261640">
    <property type="component" value="Unplaced"/>
</dbReference>
<dbReference type="PROSITE" id="PS00514">
    <property type="entry name" value="FIBRINOGEN_C_1"/>
    <property type="match status" value="1"/>
</dbReference>
<evidence type="ECO:0000256" key="5">
    <source>
        <dbReference type="SAM" id="Coils"/>
    </source>
</evidence>
<feature type="region of interest" description="Disordered" evidence="6">
    <location>
        <begin position="1125"/>
        <end position="1175"/>
    </location>
</feature>
<dbReference type="GeneID" id="113133214"/>
<dbReference type="PROSITE" id="PS51406">
    <property type="entry name" value="FIBRINOGEN_C_2"/>
    <property type="match status" value="1"/>
</dbReference>
<feature type="compositionally biased region" description="Basic and acidic residues" evidence="6">
    <location>
        <begin position="1125"/>
        <end position="1135"/>
    </location>
</feature>
<evidence type="ECO:0000256" key="2">
    <source>
        <dbReference type="ARBA" id="ARBA00022525"/>
    </source>
</evidence>
<keyword evidence="2" id="KW-0964">Secreted</keyword>
<evidence type="ECO:0000256" key="4">
    <source>
        <dbReference type="ARBA" id="ARBA00023180"/>
    </source>
</evidence>
<feature type="compositionally biased region" description="Basic and acidic residues" evidence="6">
    <location>
        <begin position="341"/>
        <end position="365"/>
    </location>
</feature>
<keyword evidence="7" id="KW-0732">Signal</keyword>
<dbReference type="InParanoid" id="A0A3Q3LMN9"/>
<feature type="compositionally biased region" description="Basic and acidic residues" evidence="6">
    <location>
        <begin position="372"/>
        <end position="381"/>
    </location>
</feature>
<feature type="compositionally biased region" description="Polar residues" evidence="6">
    <location>
        <begin position="673"/>
        <end position="731"/>
    </location>
</feature>
<organism evidence="9 10">
    <name type="scientific">Mastacembelus armatus</name>
    <name type="common">zig-zag eel</name>
    <dbReference type="NCBI Taxonomy" id="205130"/>
    <lineage>
        <taxon>Eukaryota</taxon>
        <taxon>Metazoa</taxon>
        <taxon>Chordata</taxon>
        <taxon>Craniata</taxon>
        <taxon>Vertebrata</taxon>
        <taxon>Euteleostomi</taxon>
        <taxon>Actinopterygii</taxon>
        <taxon>Neopterygii</taxon>
        <taxon>Teleostei</taxon>
        <taxon>Neoteleostei</taxon>
        <taxon>Acanthomorphata</taxon>
        <taxon>Anabantaria</taxon>
        <taxon>Synbranchiformes</taxon>
        <taxon>Mastacembelidae</taxon>
        <taxon>Mastacembelus</taxon>
    </lineage>
</organism>
<keyword evidence="3" id="KW-1015">Disulfide bond</keyword>
<reference evidence="9" key="1">
    <citation type="submission" date="2025-08" db="UniProtKB">
        <authorList>
            <consortium name="Ensembl"/>
        </authorList>
    </citation>
    <scope>IDENTIFICATION</scope>
</reference>
<feature type="compositionally biased region" description="Polar residues" evidence="6">
    <location>
        <begin position="401"/>
        <end position="417"/>
    </location>
</feature>
<feature type="region of interest" description="Disordered" evidence="6">
    <location>
        <begin position="531"/>
        <end position="553"/>
    </location>
</feature>
<accession>A0A3Q3LMN9</accession>
<feature type="coiled-coil region" evidence="5">
    <location>
        <begin position="71"/>
        <end position="105"/>
    </location>
</feature>
<dbReference type="SMART" id="SM00186">
    <property type="entry name" value="FBG"/>
    <property type="match status" value="1"/>
</dbReference>
<dbReference type="CDD" id="cd00087">
    <property type="entry name" value="FReD"/>
    <property type="match status" value="1"/>
</dbReference>
<dbReference type="GO" id="GO:0005577">
    <property type="term" value="C:fibrinogen complex"/>
    <property type="evidence" value="ECO:0007669"/>
    <property type="project" value="TreeGrafter"/>
</dbReference>
<dbReference type="GeneTree" id="ENSGT00940000157946"/>